<keyword evidence="5" id="KW-1185">Reference proteome</keyword>
<evidence type="ECO:0000259" key="3">
    <source>
        <dbReference type="Pfam" id="PF05699"/>
    </source>
</evidence>
<dbReference type="Proteomes" id="UP000604825">
    <property type="component" value="Unassembled WGS sequence"/>
</dbReference>
<dbReference type="InterPro" id="IPR007021">
    <property type="entry name" value="DUF659"/>
</dbReference>
<comment type="caution">
    <text evidence="4">The sequence shown here is derived from an EMBL/GenBank/DDBJ whole genome shotgun (WGS) entry which is preliminary data.</text>
</comment>
<feature type="region of interest" description="Disordered" evidence="1">
    <location>
        <begin position="626"/>
        <end position="713"/>
    </location>
</feature>
<evidence type="ECO:0000313" key="4">
    <source>
        <dbReference type="EMBL" id="CAD6212241.1"/>
    </source>
</evidence>
<feature type="domain" description="DUF659" evidence="2">
    <location>
        <begin position="273"/>
        <end position="408"/>
    </location>
</feature>
<dbReference type="AlphaFoldDB" id="A0A811MU06"/>
<evidence type="ECO:0000313" key="5">
    <source>
        <dbReference type="Proteomes" id="UP000604825"/>
    </source>
</evidence>
<accession>A0A811MU06</accession>
<feature type="region of interest" description="Disordered" evidence="1">
    <location>
        <begin position="1"/>
        <end position="54"/>
    </location>
</feature>
<dbReference type="EMBL" id="CAJGYO010000002">
    <property type="protein sequence ID" value="CAD6212241.1"/>
    <property type="molecule type" value="Genomic_DNA"/>
</dbReference>
<feature type="compositionally biased region" description="Low complexity" evidence="1">
    <location>
        <begin position="180"/>
        <end position="193"/>
    </location>
</feature>
<gene>
    <name evidence="4" type="ORF">NCGR_LOCUS8049</name>
</gene>
<sequence length="713" mass="80866">MAPRKIPSADATPGSRFDRKTREHLKVAPGCRPENTGSRRRQPPAQVERAGAGSKAALETRFGGGAQDVIIASSSYKWRGQVKDNIFNVWNYGFSVGQGFRYGFCGATKRSGGATRLTQHLARVPGDVAFCKKVPSDVKHAMWRKHKESKDRKKDLKRTKKRLENTLQEVNMRQASYEHGSGSSSAPAASSGSCRRPPTVQPRIDSFVTSSSSVQPRIDTTLKEGVVEKLAQAWSKWFHANDIAGVKANCPYFRAAMRLTQELGTTSRLFSGSDIDGPYLDANYKSIEEAVEVFKRDWKKYGVTIMWDSWTGTTSMSIINFMVYCHGHIFFHKAINASEHIQNAEYLYTHIKKVVDDIGPENIVQLVTDNGANYKKACAKLIDEYPGIVWQPCAAHTINLMLKDIGKFSESLWDMKDKFRQWMVSDEWRNSAWNNELGFKYLRALEEAIERLAESVEDGVEAIRQIRTFISYERKFDGKLAKGAVGKMPAADWWVLFGGDTPELQKFAIHIVSQCVSSSGCERNWSTFALVHTKLRNRLGYEKLRKLVYVRHNLKQRLKQGVGKNQTEEKEADPCALLMDCTLFDESNPIMNWLNRPKIVDDDLCLEELLGRSKKRKILALQRANRRRKGKRVVEDEEDFVEIENDTDDSSPHGSPAYAESADSSSANDTDNEPEHRDGDTLGTHQQFEEQPEDDNRRGQRARKKKRVEGFLY</sequence>
<name>A0A811MU06_9POAL</name>
<organism evidence="4 5">
    <name type="scientific">Miscanthus lutarioriparius</name>
    <dbReference type="NCBI Taxonomy" id="422564"/>
    <lineage>
        <taxon>Eukaryota</taxon>
        <taxon>Viridiplantae</taxon>
        <taxon>Streptophyta</taxon>
        <taxon>Embryophyta</taxon>
        <taxon>Tracheophyta</taxon>
        <taxon>Spermatophyta</taxon>
        <taxon>Magnoliopsida</taxon>
        <taxon>Liliopsida</taxon>
        <taxon>Poales</taxon>
        <taxon>Poaceae</taxon>
        <taxon>PACMAD clade</taxon>
        <taxon>Panicoideae</taxon>
        <taxon>Andropogonodae</taxon>
        <taxon>Andropogoneae</taxon>
        <taxon>Saccharinae</taxon>
        <taxon>Miscanthus</taxon>
    </lineage>
</organism>
<evidence type="ECO:0000256" key="1">
    <source>
        <dbReference type="SAM" id="MobiDB-lite"/>
    </source>
</evidence>
<dbReference type="SUPFAM" id="SSF53098">
    <property type="entry name" value="Ribonuclease H-like"/>
    <property type="match status" value="1"/>
</dbReference>
<proteinExistence type="predicted"/>
<dbReference type="InterPro" id="IPR012337">
    <property type="entry name" value="RNaseH-like_sf"/>
</dbReference>
<dbReference type="InterPro" id="IPR008906">
    <property type="entry name" value="HATC_C_dom"/>
</dbReference>
<dbReference type="Pfam" id="PF04937">
    <property type="entry name" value="DUF659"/>
    <property type="match status" value="1"/>
</dbReference>
<dbReference type="GO" id="GO:0046983">
    <property type="term" value="F:protein dimerization activity"/>
    <property type="evidence" value="ECO:0007669"/>
    <property type="project" value="InterPro"/>
</dbReference>
<dbReference type="PANTHER" id="PTHR46951:SF2">
    <property type="entry name" value="BED-TYPE DOMAIN-CONTAINING PROTEIN"/>
    <property type="match status" value="1"/>
</dbReference>
<protein>
    <recommendedName>
        <fullName evidence="6">DUF659 domain-containing protein</fullName>
    </recommendedName>
</protein>
<feature type="region of interest" description="Disordered" evidence="1">
    <location>
        <begin position="164"/>
        <end position="212"/>
    </location>
</feature>
<feature type="compositionally biased region" description="Low complexity" evidence="1">
    <location>
        <begin position="655"/>
        <end position="667"/>
    </location>
</feature>
<evidence type="ECO:0000259" key="2">
    <source>
        <dbReference type="Pfam" id="PF04937"/>
    </source>
</evidence>
<feature type="compositionally biased region" description="Polar residues" evidence="1">
    <location>
        <begin position="165"/>
        <end position="174"/>
    </location>
</feature>
<dbReference type="PANTHER" id="PTHR46951">
    <property type="entry name" value="BED-TYPE DOMAIN-CONTAINING PROTEIN"/>
    <property type="match status" value="1"/>
</dbReference>
<evidence type="ECO:0008006" key="6">
    <source>
        <dbReference type="Google" id="ProtNLM"/>
    </source>
</evidence>
<dbReference type="Pfam" id="PF05699">
    <property type="entry name" value="Dimer_Tnp_hAT"/>
    <property type="match status" value="1"/>
</dbReference>
<reference evidence="4" key="1">
    <citation type="submission" date="2020-10" db="EMBL/GenBank/DDBJ databases">
        <authorList>
            <person name="Han B."/>
            <person name="Lu T."/>
            <person name="Zhao Q."/>
            <person name="Huang X."/>
            <person name="Zhao Y."/>
        </authorList>
    </citation>
    <scope>NUCLEOTIDE SEQUENCE</scope>
</reference>
<feature type="domain" description="HAT C-terminal dimerisation" evidence="3">
    <location>
        <begin position="487"/>
        <end position="554"/>
    </location>
</feature>
<feature type="compositionally biased region" description="Basic and acidic residues" evidence="1">
    <location>
        <begin position="16"/>
        <end position="26"/>
    </location>
</feature>
<feature type="compositionally biased region" description="Acidic residues" evidence="1">
    <location>
        <begin position="635"/>
        <end position="649"/>
    </location>
</feature>
<dbReference type="OrthoDB" id="692459at2759"/>